<dbReference type="OrthoDB" id="368909at2759"/>
<dbReference type="AlphaFoldDB" id="A0A077TP66"/>
<evidence type="ECO:0000313" key="4">
    <source>
        <dbReference type="Proteomes" id="UP000195489"/>
    </source>
</evidence>
<evidence type="ECO:0000313" key="2">
    <source>
        <dbReference type="EMBL" id="VTZ68165.1"/>
    </source>
</evidence>
<reference evidence="2" key="2">
    <citation type="submission" date="2014-05" db="EMBL/GenBank/DDBJ databases">
        <authorList>
            <person name="Aslett M.A."/>
            <person name="De Silva N."/>
        </authorList>
    </citation>
    <scope>NUCLEOTIDE SEQUENCE</scope>
    <source>
        <strain evidence="2">AS</strain>
    </source>
</reference>
<evidence type="ECO:0000313" key="3">
    <source>
        <dbReference type="Proteomes" id="UP000071118"/>
    </source>
</evidence>
<dbReference type="EMBL" id="LT608159">
    <property type="protein sequence ID" value="SCM02936.1"/>
    <property type="molecule type" value="Genomic_DNA"/>
</dbReference>
<organism evidence="2 3">
    <name type="scientific">Plasmodium chabaudi chabaudi</name>
    <dbReference type="NCBI Taxonomy" id="31271"/>
    <lineage>
        <taxon>Eukaryota</taxon>
        <taxon>Sar</taxon>
        <taxon>Alveolata</taxon>
        <taxon>Apicomplexa</taxon>
        <taxon>Aconoidasida</taxon>
        <taxon>Haemosporida</taxon>
        <taxon>Plasmodiidae</taxon>
        <taxon>Plasmodium</taxon>
        <taxon>Plasmodium (Vinckeia)</taxon>
    </lineage>
</organism>
<sequence length="116" mass="13577">MSSTIIESKENLLKGIGEKENLRSFLEMIMNESKYTNFKVTVKDNREFFGSLKYLDKNYLFLMSCEEHYKGSPTHGSQDYKRDCSDALIPLSLIKSIEIEKSFFNNCYEEFTKNIT</sequence>
<dbReference type="GeneID" id="27794699"/>
<name>A0A077TP66_PLACU</name>
<reference evidence="2" key="3">
    <citation type="submission" date="2019-05" db="EMBL/GenBank/DDBJ databases">
        <authorList>
            <consortium name="Pathogen Informatics"/>
        </authorList>
    </citation>
    <scope>NUCLEOTIDE SEQUENCE</scope>
    <source>
        <strain evidence="2">AS</strain>
        <strain evidence="1 4">CB</strain>
    </source>
</reference>
<accession>A0A077TP66</accession>
<evidence type="ECO:0000313" key="1">
    <source>
        <dbReference type="EMBL" id="SCM02936.1"/>
    </source>
</evidence>
<dbReference type="VEuPathDB" id="PlasmoDB:PCHAS_0729500"/>
<dbReference type="Proteomes" id="UP000071118">
    <property type="component" value="Chromosome 7"/>
</dbReference>
<dbReference type="Proteomes" id="UP000195489">
    <property type="component" value="Chromosome 7"/>
</dbReference>
<dbReference type="RefSeq" id="XP_016653680.1">
    <property type="nucleotide sequence ID" value="XM_016797755.1"/>
</dbReference>
<gene>
    <name evidence="2" type="ORF">PCHAS_0729500</name>
    <name evidence="1" type="ORF">PCHCB_000141700</name>
</gene>
<protein>
    <submittedName>
        <fullName evidence="2">Uncharacterized protein</fullName>
    </submittedName>
</protein>
<dbReference type="KEGG" id="pcb:PCHAS_0729500"/>
<keyword evidence="3" id="KW-1185">Reference proteome</keyword>
<reference evidence="2 3" key="1">
    <citation type="journal article" date="2014" name="BMC Biol.">
        <title>A comprehensive evaluation of rodent malaria parasite genomes and gene expression.</title>
        <authorList>
            <person name="Otto T.D."/>
            <person name="Bohme U."/>
            <person name="Jackson A.P."/>
            <person name="Hunt M."/>
            <person name="Franke-Fayard B."/>
            <person name="Hoeijmakers W.A."/>
            <person name="Religa A.A."/>
            <person name="Robertson L."/>
            <person name="Sanders M."/>
            <person name="Ogun S.A."/>
            <person name="Cunningham D."/>
            <person name="Erhart A."/>
            <person name="Billker O."/>
            <person name="Khan S.M."/>
            <person name="Stunnenberg H.G."/>
            <person name="Langhorne J."/>
            <person name="Holder A.A."/>
            <person name="Waters A.P."/>
            <person name="Newbold C.I."/>
            <person name="Pain A."/>
            <person name="Berriman M."/>
            <person name="Janse C.J."/>
        </authorList>
    </citation>
    <scope>NUCLEOTIDE SEQUENCE [LARGE SCALE GENOMIC DNA]</scope>
    <source>
        <strain evidence="2 3">AS</strain>
    </source>
</reference>
<proteinExistence type="predicted"/>
<dbReference type="EMBL" id="LK022884">
    <property type="protein sequence ID" value="VTZ68165.1"/>
    <property type="molecule type" value="Genomic_DNA"/>
</dbReference>